<evidence type="ECO:0000313" key="4">
    <source>
        <dbReference type="Proteomes" id="UP000548326"/>
    </source>
</evidence>
<dbReference type="EMBL" id="JACHCB010000016">
    <property type="protein sequence ID" value="MBB6112085.1"/>
    <property type="molecule type" value="Genomic_DNA"/>
</dbReference>
<dbReference type="AlphaFoldDB" id="A0A1N7F3H6"/>
<evidence type="ECO:0000313" key="3">
    <source>
        <dbReference type="Proteomes" id="UP000541583"/>
    </source>
</evidence>
<dbReference type="Proteomes" id="UP000548326">
    <property type="component" value="Unassembled WGS sequence"/>
</dbReference>
<organism evidence="2 4">
    <name type="scientific">Mucilaginibacter lappiensis</name>
    <dbReference type="NCBI Taxonomy" id="354630"/>
    <lineage>
        <taxon>Bacteria</taxon>
        <taxon>Pseudomonadati</taxon>
        <taxon>Bacteroidota</taxon>
        <taxon>Sphingobacteriia</taxon>
        <taxon>Sphingobacteriales</taxon>
        <taxon>Sphingobacteriaceae</taxon>
        <taxon>Mucilaginibacter</taxon>
    </lineage>
</organism>
<keyword evidence="2" id="KW-0560">Oxidoreductase</keyword>
<gene>
    <name evidence="2" type="ORF">HDF22_002031</name>
    <name evidence="1" type="ORF">HDF23_004858</name>
</gene>
<dbReference type="SUPFAM" id="SSF54909">
    <property type="entry name" value="Dimeric alpha+beta barrel"/>
    <property type="match status" value="1"/>
</dbReference>
<reference evidence="3 4" key="1">
    <citation type="submission" date="2020-08" db="EMBL/GenBank/DDBJ databases">
        <title>Genomic Encyclopedia of Type Strains, Phase IV (KMG-V): Genome sequencing to study the core and pangenomes of soil and plant-associated prokaryotes.</title>
        <authorList>
            <person name="Whitman W."/>
        </authorList>
    </citation>
    <scope>NUCLEOTIDE SEQUENCE [LARGE SCALE GENOMIC DNA]</scope>
    <source>
        <strain evidence="1 3">ANJLi2</strain>
        <strain evidence="2 4">MP601</strain>
    </source>
</reference>
<dbReference type="InterPro" id="IPR011008">
    <property type="entry name" value="Dimeric_a/b-barrel"/>
</dbReference>
<dbReference type="OrthoDB" id="4774596at2"/>
<keyword evidence="3" id="KW-1185">Reference proteome</keyword>
<name>A0A1N7F3H6_9SPHI</name>
<keyword evidence="2" id="KW-0503">Monooxygenase</keyword>
<dbReference type="EMBL" id="JACHCA010000005">
    <property type="protein sequence ID" value="MBB6127918.1"/>
    <property type="molecule type" value="Genomic_DNA"/>
</dbReference>
<proteinExistence type="predicted"/>
<sequence>MKQIFIDKFVIPQNGKQEFTQRMNFNRDFIKNLPGFLGDAAYERADDNGNMICITVANWESEDALNQAKQKVQAEYQRIGFNPAELLARLNITMEREIFQPLAN</sequence>
<evidence type="ECO:0000313" key="1">
    <source>
        <dbReference type="EMBL" id="MBB6112085.1"/>
    </source>
</evidence>
<accession>A0A1N7F3H6</accession>
<dbReference type="STRING" id="354630.SAMN05421821_11695"/>
<comment type="caution">
    <text evidence="2">The sequence shown here is derived from an EMBL/GenBank/DDBJ whole genome shotgun (WGS) entry which is preliminary data.</text>
</comment>
<dbReference type="Proteomes" id="UP000541583">
    <property type="component" value="Unassembled WGS sequence"/>
</dbReference>
<protein>
    <submittedName>
        <fullName evidence="2">Heme-degrading monooxygenase HmoA</fullName>
    </submittedName>
</protein>
<dbReference type="RefSeq" id="WP_076377177.1">
    <property type="nucleotide sequence ID" value="NZ_FTMG01000016.1"/>
</dbReference>
<dbReference type="Gene3D" id="3.30.70.100">
    <property type="match status" value="1"/>
</dbReference>
<evidence type="ECO:0000313" key="2">
    <source>
        <dbReference type="EMBL" id="MBB6127918.1"/>
    </source>
</evidence>
<dbReference type="GO" id="GO:0004497">
    <property type="term" value="F:monooxygenase activity"/>
    <property type="evidence" value="ECO:0007669"/>
    <property type="project" value="UniProtKB-KW"/>
</dbReference>